<evidence type="ECO:0000256" key="2">
    <source>
        <dbReference type="ARBA" id="ARBA00002713"/>
    </source>
</evidence>
<comment type="catalytic activity">
    <reaction evidence="1 9">
        <text>D-mannonate = 2-dehydro-3-deoxy-D-gluconate + H2O</text>
        <dbReference type="Rhea" id="RHEA:20097"/>
        <dbReference type="ChEBI" id="CHEBI:15377"/>
        <dbReference type="ChEBI" id="CHEBI:17767"/>
        <dbReference type="ChEBI" id="CHEBI:57990"/>
        <dbReference type="EC" id="4.2.1.8"/>
    </reaction>
</comment>
<evidence type="ECO:0000256" key="1">
    <source>
        <dbReference type="ARBA" id="ARBA00001794"/>
    </source>
</evidence>
<dbReference type="EMBL" id="JQGC01000013">
    <property type="protein sequence ID" value="KFL30427.1"/>
    <property type="molecule type" value="Genomic_DNA"/>
</dbReference>
<evidence type="ECO:0000256" key="3">
    <source>
        <dbReference type="ARBA" id="ARBA00004892"/>
    </source>
</evidence>
<dbReference type="GO" id="GO:0008927">
    <property type="term" value="F:mannonate dehydratase activity"/>
    <property type="evidence" value="ECO:0007669"/>
    <property type="project" value="UniProtKB-UniRule"/>
</dbReference>
<dbReference type="NCBIfam" id="TIGR00695">
    <property type="entry name" value="uxuA"/>
    <property type="match status" value="1"/>
</dbReference>
<keyword evidence="6 9" id="KW-0408">Iron</keyword>
<dbReference type="Pfam" id="PF03786">
    <property type="entry name" value="UxuA"/>
    <property type="match status" value="1"/>
</dbReference>
<comment type="pathway">
    <text evidence="3 9">Carbohydrate metabolism; pentose and glucuronate interconversion.</text>
</comment>
<dbReference type="InterPro" id="IPR004628">
    <property type="entry name" value="Man_deHydtase"/>
</dbReference>
<dbReference type="AlphaFoldDB" id="A0A087M0M4"/>
<dbReference type="GO" id="GO:0042840">
    <property type="term" value="P:D-glucuronate catabolic process"/>
    <property type="evidence" value="ECO:0007669"/>
    <property type="project" value="TreeGrafter"/>
</dbReference>
<evidence type="ECO:0000256" key="9">
    <source>
        <dbReference type="HAMAP-Rule" id="MF_00106"/>
    </source>
</evidence>
<organism evidence="10 11">
    <name type="scientific">Devosia riboflavina</name>
    <dbReference type="NCBI Taxonomy" id="46914"/>
    <lineage>
        <taxon>Bacteria</taxon>
        <taxon>Pseudomonadati</taxon>
        <taxon>Pseudomonadota</taxon>
        <taxon>Alphaproteobacteria</taxon>
        <taxon>Hyphomicrobiales</taxon>
        <taxon>Devosiaceae</taxon>
        <taxon>Devosia</taxon>
    </lineage>
</organism>
<comment type="caution">
    <text evidence="10">The sequence shown here is derived from an EMBL/GenBank/DDBJ whole genome shotgun (WGS) entry which is preliminary data.</text>
</comment>
<comment type="function">
    <text evidence="2 9">Catalyzes the dehydration of D-mannonate.</text>
</comment>
<dbReference type="STRING" id="46914.JP75_14675"/>
<dbReference type="PIRSF" id="PIRSF016049">
    <property type="entry name" value="Man_dehyd"/>
    <property type="match status" value="1"/>
</dbReference>
<evidence type="ECO:0000256" key="7">
    <source>
        <dbReference type="ARBA" id="ARBA00023211"/>
    </source>
</evidence>
<dbReference type="SUPFAM" id="SSF51658">
    <property type="entry name" value="Xylose isomerase-like"/>
    <property type="match status" value="1"/>
</dbReference>
<evidence type="ECO:0000313" key="10">
    <source>
        <dbReference type="EMBL" id="KFL30427.1"/>
    </source>
</evidence>
<gene>
    <name evidence="9" type="primary">uxuA</name>
    <name evidence="10" type="ORF">JP75_14675</name>
</gene>
<dbReference type="RefSeq" id="WP_035084059.1">
    <property type="nucleotide sequence ID" value="NZ_JQGC01000013.1"/>
</dbReference>
<dbReference type="Gene3D" id="3.20.20.150">
    <property type="entry name" value="Divalent-metal-dependent TIM barrel enzymes"/>
    <property type="match status" value="1"/>
</dbReference>
<keyword evidence="7 9" id="KW-0464">Manganese</keyword>
<name>A0A087M0M4_9HYPH</name>
<evidence type="ECO:0000256" key="5">
    <source>
        <dbReference type="ARBA" id="ARBA00012927"/>
    </source>
</evidence>
<dbReference type="HAMAP" id="MF_00106">
    <property type="entry name" value="UxuA"/>
    <property type="match status" value="1"/>
</dbReference>
<dbReference type="GO" id="GO:0030145">
    <property type="term" value="F:manganese ion binding"/>
    <property type="evidence" value="ECO:0007669"/>
    <property type="project" value="TreeGrafter"/>
</dbReference>
<dbReference type="PANTHER" id="PTHR30387:SF2">
    <property type="entry name" value="MANNONATE DEHYDRATASE"/>
    <property type="match status" value="1"/>
</dbReference>
<dbReference type="GO" id="GO:0008198">
    <property type="term" value="F:ferrous iron binding"/>
    <property type="evidence" value="ECO:0007669"/>
    <property type="project" value="TreeGrafter"/>
</dbReference>
<keyword evidence="8 9" id="KW-0456">Lyase</keyword>
<dbReference type="InterPro" id="IPR036237">
    <property type="entry name" value="Xyl_isomerase-like_sf"/>
</dbReference>
<dbReference type="NCBIfam" id="NF003027">
    <property type="entry name" value="PRK03906.1"/>
    <property type="match status" value="1"/>
</dbReference>
<reference evidence="10 11" key="1">
    <citation type="submission" date="2014-08" db="EMBL/GenBank/DDBJ databases">
        <authorList>
            <person name="Hassan Y.I."/>
            <person name="Lepp D."/>
            <person name="Zhou T."/>
        </authorList>
    </citation>
    <scope>NUCLEOTIDE SEQUENCE [LARGE SCALE GENOMIC DNA]</scope>
    <source>
        <strain evidence="10 11">IFO13584</strain>
    </source>
</reference>
<evidence type="ECO:0000256" key="8">
    <source>
        <dbReference type="ARBA" id="ARBA00023239"/>
    </source>
</evidence>
<evidence type="ECO:0000256" key="4">
    <source>
        <dbReference type="ARBA" id="ARBA00007389"/>
    </source>
</evidence>
<keyword evidence="11" id="KW-1185">Reference proteome</keyword>
<protein>
    <recommendedName>
        <fullName evidence="5 9">Mannonate dehydratase</fullName>
        <ecNumber evidence="5 9">4.2.1.8</ecNumber>
    </recommendedName>
    <alternativeName>
        <fullName evidence="9">D-mannonate hydro-lyase</fullName>
    </alternativeName>
</protein>
<comment type="cofactor">
    <cofactor evidence="9">
        <name>Fe(2+)</name>
        <dbReference type="ChEBI" id="CHEBI:29033"/>
    </cofactor>
    <cofactor evidence="9">
        <name>Mn(2+)</name>
        <dbReference type="ChEBI" id="CHEBI:29035"/>
    </cofactor>
</comment>
<dbReference type="EC" id="4.2.1.8" evidence="5 9"/>
<dbReference type="UniPathway" id="UPA00246"/>
<evidence type="ECO:0000256" key="6">
    <source>
        <dbReference type="ARBA" id="ARBA00023004"/>
    </source>
</evidence>
<dbReference type="PANTHER" id="PTHR30387">
    <property type="entry name" value="MANNONATE DEHYDRATASE"/>
    <property type="match status" value="1"/>
</dbReference>
<dbReference type="OrthoDB" id="9780250at2"/>
<dbReference type="Proteomes" id="UP000028981">
    <property type="component" value="Unassembled WGS sequence"/>
</dbReference>
<accession>A0A087M0M4</accession>
<sequence>MRQTWRWFGPKDLCSIDDITQVGAVGVVSALHHVPNGVVWTPEEIAKRYKEIATRKDGTPSGLTWDVVESLPVSEDVKKQKGNWREHIANYKISMRNLADSGMEVICYNFMPVLDWTRTDLRWTVPNGGSCMRFDINDFAAFDIYILKRSGAAADYTNAIADEAGRRVAAMSEDEKKTLGRNVTMGLPGSTESMSLEDVQAHLDEYGNISREQLRKHFVHFLEEVVPEAEKLGLRLCCHPDDPPFALLGLPRIMSTEEDYKYILDAVESPSNGMTLCSGSLGARPDNDLPGMMERFGSKVHFLHLRNVKRDNDDIVGSFFEAEHLGGDTDMVALIAAIVREERRRKAEGRKDAIIPMRPDHGQDILDDLGRRAQPGYPTIGRMKGLAELRGVMTALEHGSVGL</sequence>
<evidence type="ECO:0000313" key="11">
    <source>
        <dbReference type="Proteomes" id="UP000028981"/>
    </source>
</evidence>
<proteinExistence type="inferred from homology"/>
<comment type="similarity">
    <text evidence="4 9">Belongs to the mannonate dehydratase family.</text>
</comment>